<dbReference type="CDD" id="cd05327">
    <property type="entry name" value="retinol-DH_like_SDR_c_like"/>
    <property type="match status" value="1"/>
</dbReference>
<dbReference type="AlphaFoldDB" id="T1KZZ3"/>
<reference evidence="4" key="2">
    <citation type="submission" date="2015-06" db="UniProtKB">
        <authorList>
            <consortium name="EnsemblMetazoa"/>
        </authorList>
    </citation>
    <scope>IDENTIFICATION</scope>
</reference>
<keyword evidence="3" id="KW-0812">Transmembrane</keyword>
<dbReference type="OrthoDB" id="191139at2759"/>
<dbReference type="Proteomes" id="UP000015104">
    <property type="component" value="Unassembled WGS sequence"/>
</dbReference>
<comment type="similarity">
    <text evidence="2">Belongs to the short-chain dehydrogenases/reductases (SDR) family.</text>
</comment>
<dbReference type="STRING" id="32264.T1KZZ3"/>
<dbReference type="InterPro" id="IPR036291">
    <property type="entry name" value="NAD(P)-bd_dom_sf"/>
</dbReference>
<dbReference type="OMA" id="TKWANVA"/>
<evidence type="ECO:0000256" key="1">
    <source>
        <dbReference type="ARBA" id="ARBA00023002"/>
    </source>
</evidence>
<sequence>MKSTPESVKISVYLSKVVKEIIYQIDLLCIWIGIILSGFYNGFFVRRSDPNIRLDGKVAIVTGANRGIGKEAAKKLALRGAKVIIAARDESMSQEVVQSIRQETGNEDVHFLHLDLASFSSIRSFATVFMATHSRLDILINNAGLVSPADKRITEDGHELCFQVNHLGPFLLTHLLLPILKKSAPSRVVVVASDLAFMTTRVDFDNLNSQKHYSGFTNYAVTKWANVAFAQTLAKQLKGSGVTVNSLHPGSIKTDIVREHHPFYMKVMAKLTAMTCISITLDQGSETMLYVATEPKLSQDTGKFFTNGKFFTLPKLCRDNQTVNRMWKTSAILTGIQG</sequence>
<dbReference type="PRINTS" id="PR00080">
    <property type="entry name" value="SDRFAMILY"/>
</dbReference>
<protein>
    <submittedName>
        <fullName evidence="4">Uncharacterized protein</fullName>
    </submittedName>
</protein>
<dbReference type="Pfam" id="PF00106">
    <property type="entry name" value="adh_short"/>
    <property type="match status" value="1"/>
</dbReference>
<keyword evidence="5" id="KW-1185">Reference proteome</keyword>
<organism evidence="4 5">
    <name type="scientific">Tetranychus urticae</name>
    <name type="common">Two-spotted spider mite</name>
    <dbReference type="NCBI Taxonomy" id="32264"/>
    <lineage>
        <taxon>Eukaryota</taxon>
        <taxon>Metazoa</taxon>
        <taxon>Ecdysozoa</taxon>
        <taxon>Arthropoda</taxon>
        <taxon>Chelicerata</taxon>
        <taxon>Arachnida</taxon>
        <taxon>Acari</taxon>
        <taxon>Acariformes</taxon>
        <taxon>Trombidiformes</taxon>
        <taxon>Prostigmata</taxon>
        <taxon>Eleutherengona</taxon>
        <taxon>Raphignathae</taxon>
        <taxon>Tetranychoidea</taxon>
        <taxon>Tetranychidae</taxon>
        <taxon>Tetranychus</taxon>
    </lineage>
</organism>
<dbReference type="KEGG" id="tut:107369015"/>
<evidence type="ECO:0000313" key="4">
    <source>
        <dbReference type="EnsemblMetazoa" id="tetur29g00610.1"/>
    </source>
</evidence>
<accession>T1KZZ3</accession>
<dbReference type="eggNOG" id="KOG1208">
    <property type="taxonomic scope" value="Eukaryota"/>
</dbReference>
<dbReference type="GO" id="GO:0016491">
    <property type="term" value="F:oxidoreductase activity"/>
    <property type="evidence" value="ECO:0007669"/>
    <property type="project" value="UniProtKB-KW"/>
</dbReference>
<dbReference type="SUPFAM" id="SSF51735">
    <property type="entry name" value="NAD(P)-binding Rossmann-fold domains"/>
    <property type="match status" value="1"/>
</dbReference>
<dbReference type="PRINTS" id="PR00081">
    <property type="entry name" value="GDHRDH"/>
</dbReference>
<keyword evidence="1" id="KW-0560">Oxidoreductase</keyword>
<dbReference type="Gene3D" id="3.40.50.720">
    <property type="entry name" value="NAD(P)-binding Rossmann-like Domain"/>
    <property type="match status" value="1"/>
</dbReference>
<keyword evidence="3" id="KW-1133">Transmembrane helix</keyword>
<evidence type="ECO:0000256" key="2">
    <source>
        <dbReference type="RuleBase" id="RU000363"/>
    </source>
</evidence>
<dbReference type="PANTHER" id="PTHR43157">
    <property type="entry name" value="PHOSPHATIDYLINOSITOL-GLYCAN BIOSYNTHESIS CLASS F PROTEIN-RELATED"/>
    <property type="match status" value="1"/>
</dbReference>
<dbReference type="EnsemblMetazoa" id="tetur29g00610.1">
    <property type="protein sequence ID" value="tetur29g00610.1"/>
    <property type="gene ID" value="tetur29g00610"/>
</dbReference>
<feature type="transmembrane region" description="Helical" evidence="3">
    <location>
        <begin position="21"/>
        <end position="43"/>
    </location>
</feature>
<proteinExistence type="inferred from homology"/>
<dbReference type="PANTHER" id="PTHR43157:SF31">
    <property type="entry name" value="PHOSPHATIDYLINOSITOL-GLYCAN BIOSYNTHESIS CLASS F PROTEIN"/>
    <property type="match status" value="1"/>
</dbReference>
<evidence type="ECO:0000313" key="5">
    <source>
        <dbReference type="Proteomes" id="UP000015104"/>
    </source>
</evidence>
<name>T1KZZ3_TETUR</name>
<gene>
    <name evidence="4" type="primary">107369015</name>
</gene>
<keyword evidence="3" id="KW-0472">Membrane</keyword>
<reference evidence="5" key="1">
    <citation type="submission" date="2011-08" db="EMBL/GenBank/DDBJ databases">
        <authorList>
            <person name="Rombauts S."/>
        </authorList>
    </citation>
    <scope>NUCLEOTIDE SEQUENCE</scope>
    <source>
        <strain evidence="5">London</strain>
    </source>
</reference>
<dbReference type="InterPro" id="IPR002347">
    <property type="entry name" value="SDR_fam"/>
</dbReference>
<dbReference type="HOGENOM" id="CLU_010194_44_5_1"/>
<evidence type="ECO:0000256" key="3">
    <source>
        <dbReference type="SAM" id="Phobius"/>
    </source>
</evidence>
<dbReference type="EMBL" id="CAEY01000759">
    <property type="status" value="NOT_ANNOTATED_CDS"/>
    <property type="molecule type" value="Genomic_DNA"/>
</dbReference>